<dbReference type="AlphaFoldDB" id="A0AAV7SA10"/>
<name>A0AAV7SA10_PLEWA</name>
<evidence type="ECO:0000313" key="3">
    <source>
        <dbReference type="Proteomes" id="UP001066276"/>
    </source>
</evidence>
<keyword evidence="3" id="KW-1185">Reference proteome</keyword>
<accession>A0AAV7SA10</accession>
<sequence length="163" mass="17762">MRPPCLSLHSKPHRSAPPHMGSKSLVAAVPAPSPRASPVVPYLRPQPAGAPLPGRYLISVSAHTRKRHCSTYLLPGRLHPGLGTRVSRSHPAPPHGSGRLLACLTAKRSPPYASPIFQPAAATRKGGLCQSWFVGLYRIVRWTAELRYSAAILQLGKLRPRYY</sequence>
<evidence type="ECO:0000256" key="1">
    <source>
        <dbReference type="SAM" id="MobiDB-lite"/>
    </source>
</evidence>
<proteinExistence type="predicted"/>
<comment type="caution">
    <text evidence="2">The sequence shown here is derived from an EMBL/GenBank/DDBJ whole genome shotgun (WGS) entry which is preliminary data.</text>
</comment>
<dbReference type="EMBL" id="JANPWB010000008">
    <property type="protein sequence ID" value="KAJ1161397.1"/>
    <property type="molecule type" value="Genomic_DNA"/>
</dbReference>
<reference evidence="2" key="1">
    <citation type="journal article" date="2022" name="bioRxiv">
        <title>Sequencing and chromosome-scale assembly of the giantPleurodeles waltlgenome.</title>
        <authorList>
            <person name="Brown T."/>
            <person name="Elewa A."/>
            <person name="Iarovenko S."/>
            <person name="Subramanian E."/>
            <person name="Araus A.J."/>
            <person name="Petzold A."/>
            <person name="Susuki M."/>
            <person name="Suzuki K.-i.T."/>
            <person name="Hayashi T."/>
            <person name="Toyoda A."/>
            <person name="Oliveira C."/>
            <person name="Osipova E."/>
            <person name="Leigh N.D."/>
            <person name="Simon A."/>
            <person name="Yun M.H."/>
        </authorList>
    </citation>
    <scope>NUCLEOTIDE SEQUENCE</scope>
    <source>
        <strain evidence="2">20211129_DDA</strain>
        <tissue evidence="2">Liver</tissue>
    </source>
</reference>
<evidence type="ECO:0000313" key="2">
    <source>
        <dbReference type="EMBL" id="KAJ1161397.1"/>
    </source>
</evidence>
<gene>
    <name evidence="2" type="ORF">NDU88_001883</name>
</gene>
<dbReference type="Proteomes" id="UP001066276">
    <property type="component" value="Chromosome 4_2"/>
</dbReference>
<protein>
    <submittedName>
        <fullName evidence="2">Uncharacterized protein</fullName>
    </submittedName>
</protein>
<organism evidence="2 3">
    <name type="scientific">Pleurodeles waltl</name>
    <name type="common">Iberian ribbed newt</name>
    <dbReference type="NCBI Taxonomy" id="8319"/>
    <lineage>
        <taxon>Eukaryota</taxon>
        <taxon>Metazoa</taxon>
        <taxon>Chordata</taxon>
        <taxon>Craniata</taxon>
        <taxon>Vertebrata</taxon>
        <taxon>Euteleostomi</taxon>
        <taxon>Amphibia</taxon>
        <taxon>Batrachia</taxon>
        <taxon>Caudata</taxon>
        <taxon>Salamandroidea</taxon>
        <taxon>Salamandridae</taxon>
        <taxon>Pleurodelinae</taxon>
        <taxon>Pleurodeles</taxon>
    </lineage>
</organism>
<feature type="region of interest" description="Disordered" evidence="1">
    <location>
        <begin position="1"/>
        <end position="25"/>
    </location>
</feature>